<feature type="transmembrane region" description="Helical" evidence="8">
    <location>
        <begin position="446"/>
        <end position="474"/>
    </location>
</feature>
<dbReference type="GO" id="GO:0004222">
    <property type="term" value="F:metalloendopeptidase activity"/>
    <property type="evidence" value="ECO:0007669"/>
    <property type="project" value="InterPro"/>
</dbReference>
<evidence type="ECO:0000259" key="9">
    <source>
        <dbReference type="Pfam" id="PF01435"/>
    </source>
</evidence>
<protein>
    <submittedName>
        <fullName evidence="10">Zn-dependent protease with chaperone function</fullName>
    </submittedName>
</protein>
<keyword evidence="8" id="KW-1133">Transmembrane helix</keyword>
<dbReference type="Pfam" id="PF01435">
    <property type="entry name" value="Peptidase_M48"/>
    <property type="match status" value="1"/>
</dbReference>
<name>A0A109ILI3_9ACTN</name>
<feature type="transmembrane region" description="Helical" evidence="8">
    <location>
        <begin position="714"/>
        <end position="731"/>
    </location>
</feature>
<keyword evidence="11" id="KW-1185">Reference proteome</keyword>
<keyword evidence="3" id="KW-0479">Metal-binding</keyword>
<dbReference type="Proteomes" id="UP000198226">
    <property type="component" value="Chromosome I"/>
</dbReference>
<feature type="transmembrane region" description="Helical" evidence="8">
    <location>
        <begin position="252"/>
        <end position="274"/>
    </location>
</feature>
<keyword evidence="8" id="KW-0472">Membrane</keyword>
<keyword evidence="4" id="KW-0378">Hydrolase</keyword>
<evidence type="ECO:0000256" key="2">
    <source>
        <dbReference type="ARBA" id="ARBA00022670"/>
    </source>
</evidence>
<feature type="compositionally biased region" description="Low complexity" evidence="7">
    <location>
        <begin position="626"/>
        <end position="656"/>
    </location>
</feature>
<proteinExistence type="predicted"/>
<feature type="region of interest" description="Disordered" evidence="7">
    <location>
        <begin position="626"/>
        <end position="660"/>
    </location>
</feature>
<feature type="transmembrane region" description="Helical" evidence="8">
    <location>
        <begin position="752"/>
        <end position="769"/>
    </location>
</feature>
<evidence type="ECO:0000256" key="3">
    <source>
        <dbReference type="ARBA" id="ARBA00022723"/>
    </source>
</evidence>
<evidence type="ECO:0000256" key="8">
    <source>
        <dbReference type="SAM" id="Phobius"/>
    </source>
</evidence>
<feature type="transmembrane region" description="Helical" evidence="8">
    <location>
        <begin position="103"/>
        <end position="129"/>
    </location>
</feature>
<keyword evidence="8" id="KW-0812">Transmembrane</keyword>
<feature type="transmembrane region" description="Helical" evidence="8">
    <location>
        <begin position="339"/>
        <end position="358"/>
    </location>
</feature>
<gene>
    <name evidence="10" type="ORF">GA0070623_0814</name>
</gene>
<evidence type="ECO:0000313" key="10">
    <source>
        <dbReference type="EMBL" id="SCG41707.1"/>
    </source>
</evidence>
<sequence length="1014" mass="103861">MTATDPAGASGAGSVDAGPVGAFRRDPAAVPERLGWWYLLVVAALGAVGVGAGDLYFLADRSRSLPWAVVFAACERASGATAANPVPPGFTDCLAAPARQRALVLLVAVAVVLAGAAVLLVAVPAADLWRLRRHRGRFTVEAAARRFGALCAAEQLTGRDRPRLLIAGPPVRQAFTVGLVGRRPTVVLPVGLAVAYRDPHRFDPVVRHELAHVRARDVTWVAAVRALVWLPLPAVAVGGLLEIGAFGPNAVVAGAFLRAGLLAGLVAVLAAALLRARERAADRYAAAGGPAGALTALLRSGVGVGVDRRSPALWRRLFARHPTAAERIRSLREPADRRAGELVQGVAVGAVAVVTMAAVHELVMNGHYPALGWLPRLVDVWVGAVLIVGGLLPSLRRRAATARRSGATVGWWRPVAGTGVGLFVATLGTAWLPLPGGADLFLDRGATASLAFAVVTAVLGAGAVGLCVLVAAALARSGARWWFAGYASALGVTVAVLWPVPGLPPLWHDPDLVRSWLAYDLPATGWLLPALGLPALLALRGLTGRRPTGGPPNGRRSAVTRVRRVARSTRVRVVAVAVLVCTGGAVGQLRLAPPGSLDEAVADAQARWLLTALAGGVVLLATATRPRSGTGAGTAAGSATDPGPAATASSPDTASGCGPAGSGPITWGMADRLGRALPAAVATTLGSALLQYLDAVLAGRSADGPAFRLTVGNPLVWLLYLTALGVPFLLLSRPGRVDRRRWPVPARSLPPVVALTTVTLTLLALGPGVPGTRVPLPAAGTPSVPRSQPTAAAPPALPTSPGGTPPGRPTAVGPASGTSSVPGRRLTTAEARAVSRAARSALPGSWVTRPVTPEGDDPIEPADCRPLARSGYLDRLRSGERARGEARYATLPGRLGIASTTVAVDVTSYAEPVPGAVFAAAEAARTACRRFTAGGVRFTVGGRPAPALGEQSWRVDYALAVGGGRSRITGASVLVLVRVGHNLVAVSVVAVAEPLDERLLADVVTTVVDALDRP</sequence>
<evidence type="ECO:0000313" key="11">
    <source>
        <dbReference type="Proteomes" id="UP000198226"/>
    </source>
</evidence>
<dbReference type="EMBL" id="LT607752">
    <property type="protein sequence ID" value="SCG41707.1"/>
    <property type="molecule type" value="Genomic_DNA"/>
</dbReference>
<feature type="transmembrane region" description="Helical" evidence="8">
    <location>
        <begin position="415"/>
        <end position="434"/>
    </location>
</feature>
<feature type="transmembrane region" description="Helical" evidence="8">
    <location>
        <begin position="36"/>
        <end position="58"/>
    </location>
</feature>
<feature type="transmembrane region" description="Helical" evidence="8">
    <location>
        <begin position="481"/>
        <end position="501"/>
    </location>
</feature>
<feature type="compositionally biased region" description="Pro residues" evidence="7">
    <location>
        <begin position="795"/>
        <end position="808"/>
    </location>
</feature>
<reference evidence="11" key="1">
    <citation type="submission" date="2016-06" db="EMBL/GenBank/DDBJ databases">
        <authorList>
            <person name="Varghese N."/>
            <person name="Submissions Spin"/>
        </authorList>
    </citation>
    <scope>NUCLEOTIDE SEQUENCE [LARGE SCALE GENOMIC DNA]</scope>
    <source>
        <strain evidence="11">DSM 44983</strain>
    </source>
</reference>
<organism evidence="10 11">
    <name type="scientific">Micromonospora rifamycinica</name>
    <dbReference type="NCBI Taxonomy" id="291594"/>
    <lineage>
        <taxon>Bacteria</taxon>
        <taxon>Bacillati</taxon>
        <taxon>Actinomycetota</taxon>
        <taxon>Actinomycetes</taxon>
        <taxon>Micromonosporales</taxon>
        <taxon>Micromonosporaceae</taxon>
        <taxon>Micromonospora</taxon>
    </lineage>
</organism>
<feature type="transmembrane region" description="Helical" evidence="8">
    <location>
        <begin position="521"/>
        <end position="539"/>
    </location>
</feature>
<dbReference type="GO" id="GO:0046872">
    <property type="term" value="F:metal ion binding"/>
    <property type="evidence" value="ECO:0007669"/>
    <property type="project" value="UniProtKB-KW"/>
</dbReference>
<feature type="transmembrane region" description="Helical" evidence="8">
    <location>
        <begin position="604"/>
        <end position="623"/>
    </location>
</feature>
<dbReference type="GO" id="GO:0006508">
    <property type="term" value="P:proteolysis"/>
    <property type="evidence" value="ECO:0007669"/>
    <property type="project" value="UniProtKB-KW"/>
</dbReference>
<evidence type="ECO:0000256" key="7">
    <source>
        <dbReference type="SAM" id="MobiDB-lite"/>
    </source>
</evidence>
<evidence type="ECO:0000256" key="4">
    <source>
        <dbReference type="ARBA" id="ARBA00022801"/>
    </source>
</evidence>
<feature type="transmembrane region" description="Helical" evidence="8">
    <location>
        <begin position="571"/>
        <end position="592"/>
    </location>
</feature>
<feature type="domain" description="Peptidase M48" evidence="9">
    <location>
        <begin position="165"/>
        <end position="334"/>
    </location>
</feature>
<keyword evidence="6" id="KW-0482">Metalloprotease</keyword>
<evidence type="ECO:0000256" key="5">
    <source>
        <dbReference type="ARBA" id="ARBA00022833"/>
    </source>
</evidence>
<feature type="transmembrane region" description="Helical" evidence="8">
    <location>
        <begin position="226"/>
        <end position="246"/>
    </location>
</feature>
<evidence type="ECO:0000256" key="6">
    <source>
        <dbReference type="ARBA" id="ARBA00023049"/>
    </source>
</evidence>
<keyword evidence="2 10" id="KW-0645">Protease</keyword>
<dbReference type="OrthoDB" id="3298904at2"/>
<feature type="transmembrane region" description="Helical" evidence="8">
    <location>
        <begin position="378"/>
        <end position="395"/>
    </location>
</feature>
<feature type="transmembrane region" description="Helical" evidence="8">
    <location>
        <begin position="676"/>
        <end position="694"/>
    </location>
</feature>
<keyword evidence="5" id="KW-0862">Zinc</keyword>
<dbReference type="RefSeq" id="WP_067306310.1">
    <property type="nucleotide sequence ID" value="NZ_LRMV01000040.1"/>
</dbReference>
<dbReference type="AlphaFoldDB" id="A0A109ILI3"/>
<accession>A0A109ILI3</accession>
<dbReference type="InterPro" id="IPR001915">
    <property type="entry name" value="Peptidase_M48"/>
</dbReference>
<feature type="region of interest" description="Disordered" evidence="7">
    <location>
        <begin position="774"/>
        <end position="840"/>
    </location>
</feature>
<evidence type="ECO:0000256" key="1">
    <source>
        <dbReference type="ARBA" id="ARBA00001947"/>
    </source>
</evidence>
<dbReference type="Gene3D" id="3.30.2010.10">
    <property type="entry name" value="Metalloproteases ('zincins'), catalytic domain"/>
    <property type="match status" value="1"/>
</dbReference>
<comment type="cofactor">
    <cofactor evidence="1">
        <name>Zn(2+)</name>
        <dbReference type="ChEBI" id="CHEBI:29105"/>
    </cofactor>
</comment>
<feature type="compositionally biased region" description="Low complexity" evidence="7">
    <location>
        <begin position="829"/>
        <end position="840"/>
    </location>
</feature>